<dbReference type="InterPro" id="IPR003846">
    <property type="entry name" value="SelO"/>
</dbReference>
<dbReference type="PANTHER" id="PTHR32057">
    <property type="entry name" value="PROTEIN ADENYLYLTRANSFERASE SELO, MITOCHONDRIAL"/>
    <property type="match status" value="1"/>
</dbReference>
<name>A0ABV4NFR4_9VIBR</name>
<keyword evidence="5 8" id="KW-0547">Nucleotide-binding</keyword>
<feature type="binding site" evidence="8">
    <location>
        <position position="262"/>
    </location>
    <ligand>
        <name>Mg(2+)</name>
        <dbReference type="ChEBI" id="CHEBI:18420"/>
    </ligand>
</feature>
<comment type="function">
    <text evidence="8">Nucleotidyltransferase involved in the post-translational modification of proteins. It can catalyze the addition of adenosine monophosphate (AMP) or uridine monophosphate (UMP) to a protein, resulting in modifications known as AMPylation and UMPylation.</text>
</comment>
<keyword evidence="2 8" id="KW-0808">Transferase</keyword>
<dbReference type="PANTHER" id="PTHR32057:SF14">
    <property type="entry name" value="PROTEIN ADENYLYLTRANSFERASE SELO, MITOCHONDRIAL"/>
    <property type="match status" value="1"/>
</dbReference>
<proteinExistence type="inferred from homology"/>
<evidence type="ECO:0000256" key="1">
    <source>
        <dbReference type="ARBA" id="ARBA00009747"/>
    </source>
</evidence>
<keyword evidence="10" id="KW-1185">Reference proteome</keyword>
<feature type="binding site" evidence="8">
    <location>
        <position position="93"/>
    </location>
    <ligand>
        <name>ATP</name>
        <dbReference type="ChEBI" id="CHEBI:30616"/>
    </ligand>
</feature>
<keyword evidence="8" id="KW-0464">Manganese</keyword>
<dbReference type="EC" id="2.7.7.108" evidence="8"/>
<keyword evidence="4 8" id="KW-0479">Metal-binding</keyword>
<keyword evidence="3 8" id="KW-0548">Nucleotidyltransferase</keyword>
<gene>
    <name evidence="8" type="primary">ydiU</name>
    <name evidence="8" type="synonym">selO</name>
    <name evidence="9" type="ORF">AB4566_17110</name>
</gene>
<feature type="binding site" evidence="8">
    <location>
        <position position="126"/>
    </location>
    <ligand>
        <name>ATP</name>
        <dbReference type="ChEBI" id="CHEBI:30616"/>
    </ligand>
</feature>
<dbReference type="GO" id="GO:0016779">
    <property type="term" value="F:nucleotidyltransferase activity"/>
    <property type="evidence" value="ECO:0007669"/>
    <property type="project" value="UniProtKB-KW"/>
</dbReference>
<comment type="catalytic activity">
    <reaction evidence="8">
        <text>L-tyrosyl-[protein] + UTP = O-(5'-uridylyl)-L-tyrosyl-[protein] + diphosphate</text>
        <dbReference type="Rhea" id="RHEA:83887"/>
        <dbReference type="Rhea" id="RHEA-COMP:10136"/>
        <dbReference type="Rhea" id="RHEA-COMP:20238"/>
        <dbReference type="ChEBI" id="CHEBI:33019"/>
        <dbReference type="ChEBI" id="CHEBI:46398"/>
        <dbReference type="ChEBI" id="CHEBI:46858"/>
        <dbReference type="ChEBI" id="CHEBI:90602"/>
    </reaction>
</comment>
<sequence>MSIWDSISVNNRFSELPRSFYTPVQPTPLSNVQWLAWNKKLALELGFPEFEQCSEELLSTLSGTSEPAPFFPLAMKYAGHQFGSYNPDLGDGRGLLLTQVVTKSGETFDLHLKGAGKTPYSRMGDGRAVIRSTVREYLCSEAMAGLKIPTTRALAMMSSDTPVYREKQEKGALLVRVSESHIRFGHFEHLFYTNQIAEHKLLADKVLEWHFPECLEDEKPYASMFNLIVDRTAEMVALWQANGFAHGVMNTDNMSILGQTFDYGPFAFLDEYDPRLICNHSDYQGRYAFNQQPRIGLWNLSALAHSLSPLIDKADLEAALEQYEPQMNGYFSQLMRRKLGLLSKQEGDGRLFESMFELMSQNRVDYPRFFRTLSNLDMVDSQEVIDLVLDREAAKMWLANYLQRCELEDNSPQERCESMREINPKYILRNYLAQLAIDKAEQGDTSDIEALMVVLADPCSEHPEYEYLAALPPEWGKGMEISCSS</sequence>
<dbReference type="Pfam" id="PF02696">
    <property type="entry name" value="SelO"/>
    <property type="match status" value="1"/>
</dbReference>
<feature type="binding site" evidence="8">
    <location>
        <position position="92"/>
    </location>
    <ligand>
        <name>ATP</name>
        <dbReference type="ChEBI" id="CHEBI:30616"/>
    </ligand>
</feature>
<dbReference type="EC" id="2.7.7.-" evidence="8"/>
<organism evidence="9 10">
    <name type="scientific">Vibrio gallaecicus</name>
    <dbReference type="NCBI Taxonomy" id="552386"/>
    <lineage>
        <taxon>Bacteria</taxon>
        <taxon>Pseudomonadati</taxon>
        <taxon>Pseudomonadota</taxon>
        <taxon>Gammaproteobacteria</taxon>
        <taxon>Vibrionales</taxon>
        <taxon>Vibrionaceae</taxon>
        <taxon>Vibrio</taxon>
    </lineage>
</organism>
<evidence type="ECO:0000256" key="4">
    <source>
        <dbReference type="ARBA" id="ARBA00022723"/>
    </source>
</evidence>
<comment type="catalytic activity">
    <reaction evidence="8">
        <text>L-seryl-[protein] + ATP = 3-O-(5'-adenylyl)-L-seryl-[protein] + diphosphate</text>
        <dbReference type="Rhea" id="RHEA:58120"/>
        <dbReference type="Rhea" id="RHEA-COMP:9863"/>
        <dbReference type="Rhea" id="RHEA-COMP:15073"/>
        <dbReference type="ChEBI" id="CHEBI:29999"/>
        <dbReference type="ChEBI" id="CHEBI:30616"/>
        <dbReference type="ChEBI" id="CHEBI:33019"/>
        <dbReference type="ChEBI" id="CHEBI:142516"/>
        <dbReference type="EC" id="2.7.7.108"/>
    </reaction>
</comment>
<comment type="catalytic activity">
    <reaction evidence="8">
        <text>L-threonyl-[protein] + ATP = 3-O-(5'-adenylyl)-L-threonyl-[protein] + diphosphate</text>
        <dbReference type="Rhea" id="RHEA:54292"/>
        <dbReference type="Rhea" id="RHEA-COMP:11060"/>
        <dbReference type="Rhea" id="RHEA-COMP:13847"/>
        <dbReference type="ChEBI" id="CHEBI:30013"/>
        <dbReference type="ChEBI" id="CHEBI:30616"/>
        <dbReference type="ChEBI" id="CHEBI:33019"/>
        <dbReference type="ChEBI" id="CHEBI:138113"/>
        <dbReference type="EC" id="2.7.7.108"/>
    </reaction>
</comment>
<comment type="catalytic activity">
    <reaction evidence="8">
        <text>L-tyrosyl-[protein] + ATP = O-(5'-adenylyl)-L-tyrosyl-[protein] + diphosphate</text>
        <dbReference type="Rhea" id="RHEA:54288"/>
        <dbReference type="Rhea" id="RHEA-COMP:10136"/>
        <dbReference type="Rhea" id="RHEA-COMP:13846"/>
        <dbReference type="ChEBI" id="CHEBI:30616"/>
        <dbReference type="ChEBI" id="CHEBI:33019"/>
        <dbReference type="ChEBI" id="CHEBI:46858"/>
        <dbReference type="ChEBI" id="CHEBI:83624"/>
        <dbReference type="EC" id="2.7.7.108"/>
    </reaction>
</comment>
<dbReference type="NCBIfam" id="NF000658">
    <property type="entry name" value="PRK00029.1"/>
    <property type="match status" value="1"/>
</dbReference>
<feature type="active site" description="Proton acceptor" evidence="8">
    <location>
        <position position="252"/>
    </location>
</feature>
<evidence type="ECO:0000256" key="3">
    <source>
        <dbReference type="ARBA" id="ARBA00022695"/>
    </source>
</evidence>
<feature type="binding site" evidence="8">
    <location>
        <position position="125"/>
    </location>
    <ligand>
        <name>ATP</name>
        <dbReference type="ChEBI" id="CHEBI:30616"/>
    </ligand>
</feature>
<dbReference type="RefSeq" id="WP_372267317.1">
    <property type="nucleotide sequence ID" value="NZ_JBFRUW010000062.1"/>
</dbReference>
<evidence type="ECO:0000256" key="6">
    <source>
        <dbReference type="ARBA" id="ARBA00022840"/>
    </source>
</evidence>
<reference evidence="9 10" key="1">
    <citation type="journal article" date="2024" name="ISME J.">
        <title>Tailless and filamentous prophages are predominant in marine Vibrio.</title>
        <authorList>
            <person name="Steensen K."/>
            <person name="Seneca J."/>
            <person name="Bartlau N."/>
            <person name="Yu X.A."/>
            <person name="Hussain F.A."/>
            <person name="Polz M.F."/>
        </authorList>
    </citation>
    <scope>NUCLEOTIDE SEQUENCE [LARGE SCALE GENOMIC DNA]</scope>
    <source>
        <strain evidence="9 10">10N.222.51.A1</strain>
    </source>
</reference>
<comment type="catalytic activity">
    <reaction evidence="8">
        <text>L-seryl-[protein] + UTP = O-(5'-uridylyl)-L-seryl-[protein] + diphosphate</text>
        <dbReference type="Rhea" id="RHEA:64604"/>
        <dbReference type="Rhea" id="RHEA-COMP:9863"/>
        <dbReference type="Rhea" id="RHEA-COMP:16635"/>
        <dbReference type="ChEBI" id="CHEBI:29999"/>
        <dbReference type="ChEBI" id="CHEBI:33019"/>
        <dbReference type="ChEBI" id="CHEBI:46398"/>
        <dbReference type="ChEBI" id="CHEBI:156051"/>
    </reaction>
</comment>
<feature type="binding site" evidence="8">
    <location>
        <position position="90"/>
    </location>
    <ligand>
        <name>ATP</name>
        <dbReference type="ChEBI" id="CHEBI:30616"/>
    </ligand>
</feature>
<comment type="catalytic activity">
    <reaction evidence="8">
        <text>L-histidyl-[protein] + UTP = N(tele)-(5'-uridylyl)-L-histidyl-[protein] + diphosphate</text>
        <dbReference type="Rhea" id="RHEA:83891"/>
        <dbReference type="Rhea" id="RHEA-COMP:9745"/>
        <dbReference type="Rhea" id="RHEA-COMP:20239"/>
        <dbReference type="ChEBI" id="CHEBI:29979"/>
        <dbReference type="ChEBI" id="CHEBI:33019"/>
        <dbReference type="ChEBI" id="CHEBI:46398"/>
        <dbReference type="ChEBI" id="CHEBI:233474"/>
    </reaction>
</comment>
<evidence type="ECO:0000313" key="10">
    <source>
        <dbReference type="Proteomes" id="UP001570417"/>
    </source>
</evidence>
<evidence type="ECO:0000313" key="9">
    <source>
        <dbReference type="EMBL" id="MFA0569996.1"/>
    </source>
</evidence>
<dbReference type="EMBL" id="JBFRUW010000062">
    <property type="protein sequence ID" value="MFA0569996.1"/>
    <property type="molecule type" value="Genomic_DNA"/>
</dbReference>
<protein>
    <recommendedName>
        <fullName evidence="8">Protein nucleotidyltransferase YdiU</fullName>
        <ecNumber evidence="8">2.7.7.-</ecNumber>
    </recommendedName>
    <alternativeName>
        <fullName evidence="8">Protein adenylyltransferase YdiU</fullName>
        <ecNumber evidence="8">2.7.7.108</ecNumber>
    </alternativeName>
    <alternativeName>
        <fullName evidence="8">Protein uridylyltransferase YdiU</fullName>
        <ecNumber evidence="8">2.7.7.-</ecNumber>
    </alternativeName>
</protein>
<feature type="binding site" evidence="8">
    <location>
        <position position="262"/>
    </location>
    <ligand>
        <name>ATP</name>
        <dbReference type="ChEBI" id="CHEBI:30616"/>
    </ligand>
</feature>
<feature type="binding site" evidence="8">
    <location>
        <position position="176"/>
    </location>
    <ligand>
        <name>ATP</name>
        <dbReference type="ChEBI" id="CHEBI:30616"/>
    </ligand>
</feature>
<evidence type="ECO:0000256" key="7">
    <source>
        <dbReference type="ARBA" id="ARBA00022842"/>
    </source>
</evidence>
<evidence type="ECO:0000256" key="5">
    <source>
        <dbReference type="ARBA" id="ARBA00022741"/>
    </source>
</evidence>
<feature type="binding site" evidence="8">
    <location>
        <position position="183"/>
    </location>
    <ligand>
        <name>ATP</name>
        <dbReference type="ChEBI" id="CHEBI:30616"/>
    </ligand>
</feature>
<comment type="caution">
    <text evidence="9">The sequence shown here is derived from an EMBL/GenBank/DDBJ whole genome shotgun (WGS) entry which is preliminary data.</text>
</comment>
<feature type="binding site" evidence="8">
    <location>
        <position position="113"/>
    </location>
    <ligand>
        <name>ATP</name>
        <dbReference type="ChEBI" id="CHEBI:30616"/>
    </ligand>
</feature>
<keyword evidence="6 8" id="KW-0067">ATP-binding</keyword>
<feature type="binding site" evidence="8">
    <location>
        <position position="253"/>
    </location>
    <ligand>
        <name>Mg(2+)</name>
        <dbReference type="ChEBI" id="CHEBI:18420"/>
    </ligand>
</feature>
<evidence type="ECO:0000256" key="2">
    <source>
        <dbReference type="ARBA" id="ARBA00022679"/>
    </source>
</evidence>
<accession>A0ABV4NFR4</accession>
<keyword evidence="7 8" id="KW-0460">Magnesium</keyword>
<dbReference type="HAMAP" id="MF_00692">
    <property type="entry name" value="SelO"/>
    <property type="match status" value="1"/>
</dbReference>
<dbReference type="Proteomes" id="UP001570417">
    <property type="component" value="Unassembled WGS sequence"/>
</dbReference>
<comment type="similarity">
    <text evidence="1 8">Belongs to the SELO family.</text>
</comment>
<comment type="cofactor">
    <cofactor evidence="8">
        <name>Mg(2+)</name>
        <dbReference type="ChEBI" id="CHEBI:18420"/>
    </cofactor>
    <cofactor evidence="8">
        <name>Mn(2+)</name>
        <dbReference type="ChEBI" id="CHEBI:29035"/>
    </cofactor>
</comment>
<evidence type="ECO:0000256" key="8">
    <source>
        <dbReference type="HAMAP-Rule" id="MF_00692"/>
    </source>
</evidence>